<organism evidence="1 2">
    <name type="scientific">Panagrolaimus sp. PS1159</name>
    <dbReference type="NCBI Taxonomy" id="55785"/>
    <lineage>
        <taxon>Eukaryota</taxon>
        <taxon>Metazoa</taxon>
        <taxon>Ecdysozoa</taxon>
        <taxon>Nematoda</taxon>
        <taxon>Chromadorea</taxon>
        <taxon>Rhabditida</taxon>
        <taxon>Tylenchina</taxon>
        <taxon>Panagrolaimomorpha</taxon>
        <taxon>Panagrolaimoidea</taxon>
        <taxon>Panagrolaimidae</taxon>
        <taxon>Panagrolaimus</taxon>
    </lineage>
</organism>
<reference evidence="2" key="1">
    <citation type="submission" date="2022-11" db="UniProtKB">
        <authorList>
            <consortium name="WormBaseParasite"/>
        </authorList>
    </citation>
    <scope>IDENTIFICATION</scope>
</reference>
<evidence type="ECO:0000313" key="2">
    <source>
        <dbReference type="WBParaSite" id="PS1159_v2.g7311.t1"/>
    </source>
</evidence>
<proteinExistence type="predicted"/>
<evidence type="ECO:0000313" key="1">
    <source>
        <dbReference type="Proteomes" id="UP000887580"/>
    </source>
</evidence>
<sequence length="283" mass="32644">MRPRLLLYDGFFLDTRQKGEREIVNPAWKPKDGKNPLRIEIADKNDLDLLSNFFNHHFIEHNNLRKALGATYEEMEEFCYDRAVLALKKPRTSCLVFDENKLVAASLHTYYTPDEYYKIFNGELFHKNPKFLIKDDYAEDIKSRGYSLNANRLAVLNDVCISQIGKFLPPDVENLGFGIAAGVHPDYMRNGLTQYFVYEAVKKSKEFKCNYGVLLTVADAAFKAGLKTFIEPLFCIHYKDFKENGKPVFSDDIPDKCCYALLARNADILQMIEEAKTQYKSNL</sequence>
<name>A0AC35GPH7_9BILA</name>
<dbReference type="WBParaSite" id="PS1159_v2.g7311.t1">
    <property type="protein sequence ID" value="PS1159_v2.g7311.t1"/>
    <property type="gene ID" value="PS1159_v2.g7311"/>
</dbReference>
<dbReference type="Proteomes" id="UP000887580">
    <property type="component" value="Unplaced"/>
</dbReference>
<accession>A0AC35GPH7</accession>
<protein>
    <submittedName>
        <fullName evidence="2">N-acetyltransferase domain-containing protein</fullName>
    </submittedName>
</protein>